<keyword evidence="4" id="KW-0716">Sensory transduction</keyword>
<dbReference type="PANTHER" id="PTHR28286:SF1">
    <property type="entry name" value="30 KDA HEAT SHOCK PROTEIN-RELATED"/>
    <property type="match status" value="1"/>
</dbReference>
<keyword evidence="6" id="KW-0681">Retinal protein</keyword>
<dbReference type="GO" id="GO:0009881">
    <property type="term" value="F:photoreceptor activity"/>
    <property type="evidence" value="ECO:0007669"/>
    <property type="project" value="UniProtKB-KW"/>
</dbReference>
<feature type="transmembrane region" description="Helical" evidence="12">
    <location>
        <begin position="169"/>
        <end position="187"/>
    </location>
</feature>
<keyword evidence="8" id="KW-0157">Chromophore</keyword>
<comment type="subcellular location">
    <subcellularLocation>
        <location evidence="1">Membrane</location>
        <topology evidence="1">Multi-pass membrane protein</topology>
    </subcellularLocation>
</comment>
<evidence type="ECO:0000256" key="6">
    <source>
        <dbReference type="ARBA" id="ARBA00022925"/>
    </source>
</evidence>
<evidence type="ECO:0000256" key="7">
    <source>
        <dbReference type="ARBA" id="ARBA00022989"/>
    </source>
</evidence>
<keyword evidence="14" id="KW-1185">Reference proteome</keyword>
<feature type="transmembrane region" description="Helical" evidence="12">
    <location>
        <begin position="238"/>
        <end position="258"/>
    </location>
</feature>
<evidence type="ECO:0000313" key="13">
    <source>
        <dbReference type="EMBL" id="GAA98349.1"/>
    </source>
</evidence>
<evidence type="ECO:0000256" key="1">
    <source>
        <dbReference type="ARBA" id="ARBA00004141"/>
    </source>
</evidence>
<comment type="similarity">
    <text evidence="2">Belongs to the archaeal/bacterial/fungal opsin family.</text>
</comment>
<dbReference type="SMR" id="G7E689"/>
<evidence type="ECO:0000256" key="12">
    <source>
        <dbReference type="SAM" id="Phobius"/>
    </source>
</evidence>
<dbReference type="PANTHER" id="PTHR28286">
    <property type="match status" value="1"/>
</dbReference>
<evidence type="ECO:0000256" key="2">
    <source>
        <dbReference type="ARBA" id="ARBA00008130"/>
    </source>
</evidence>
<feature type="transmembrane region" description="Helical" evidence="12">
    <location>
        <begin position="143"/>
        <end position="163"/>
    </location>
</feature>
<dbReference type="InterPro" id="IPR018229">
    <property type="entry name" value="Rhodopsin_retinal_BS"/>
</dbReference>
<evidence type="ECO:0000256" key="4">
    <source>
        <dbReference type="ARBA" id="ARBA00022606"/>
    </source>
</evidence>
<dbReference type="GO" id="GO:0007602">
    <property type="term" value="P:phototransduction"/>
    <property type="evidence" value="ECO:0007669"/>
    <property type="project" value="UniProtKB-KW"/>
</dbReference>
<feature type="region of interest" description="Disordered" evidence="11">
    <location>
        <begin position="281"/>
        <end position="355"/>
    </location>
</feature>
<organism evidence="13 14">
    <name type="scientific">Mixia osmundae (strain CBS 9802 / IAM 14324 / JCM 22182 / KY 12970)</name>
    <dbReference type="NCBI Taxonomy" id="764103"/>
    <lineage>
        <taxon>Eukaryota</taxon>
        <taxon>Fungi</taxon>
        <taxon>Dikarya</taxon>
        <taxon>Basidiomycota</taxon>
        <taxon>Pucciniomycotina</taxon>
        <taxon>Mixiomycetes</taxon>
        <taxon>Mixiales</taxon>
        <taxon>Mixiaceae</taxon>
        <taxon>Mixia</taxon>
    </lineage>
</organism>
<comment type="caution">
    <text evidence="13">The sequence shown here is derived from an EMBL/GenBank/DDBJ whole genome shotgun (WGS) entry which is preliminary data.</text>
</comment>
<protein>
    <submittedName>
        <fullName evidence="13">Uncharacterized protein</fullName>
    </submittedName>
</protein>
<dbReference type="CDD" id="cd15239">
    <property type="entry name" value="7tm_YRO2_fungal-like"/>
    <property type="match status" value="1"/>
</dbReference>
<dbReference type="Proteomes" id="UP000009131">
    <property type="component" value="Unassembled WGS sequence"/>
</dbReference>
<proteinExistence type="inferred from homology"/>
<evidence type="ECO:0000256" key="3">
    <source>
        <dbReference type="ARBA" id="ARBA00022543"/>
    </source>
</evidence>
<dbReference type="AlphaFoldDB" id="G7E689"/>
<evidence type="ECO:0000256" key="9">
    <source>
        <dbReference type="ARBA" id="ARBA00023136"/>
    </source>
</evidence>
<keyword evidence="7 12" id="KW-1133">Transmembrane helix</keyword>
<accession>G7E689</accession>
<dbReference type="RefSeq" id="XP_014569139.1">
    <property type="nucleotide sequence ID" value="XM_014713653.1"/>
</dbReference>
<dbReference type="Pfam" id="PF01036">
    <property type="entry name" value="Bac_rhodopsin"/>
    <property type="match status" value="1"/>
</dbReference>
<keyword evidence="10" id="KW-0675">Receptor</keyword>
<dbReference type="GO" id="GO:0005886">
    <property type="term" value="C:plasma membrane"/>
    <property type="evidence" value="ECO:0007669"/>
    <property type="project" value="TreeGrafter"/>
</dbReference>
<reference evidence="13 14" key="1">
    <citation type="journal article" date="2011" name="J. Gen. Appl. Microbiol.">
        <title>Draft genome sequencing of the enigmatic basidiomycete Mixia osmundae.</title>
        <authorList>
            <person name="Nishida H."/>
            <person name="Nagatsuka Y."/>
            <person name="Sugiyama J."/>
        </authorList>
    </citation>
    <scope>NUCLEOTIDE SEQUENCE [LARGE SCALE GENOMIC DNA]</scope>
    <source>
        <strain evidence="14">CBS 9802 / IAM 14324 / JCM 22182 / KY 12970</strain>
    </source>
</reference>
<dbReference type="GO" id="GO:0005216">
    <property type="term" value="F:monoatomic ion channel activity"/>
    <property type="evidence" value="ECO:0007669"/>
    <property type="project" value="InterPro"/>
</dbReference>
<evidence type="ECO:0000256" key="5">
    <source>
        <dbReference type="ARBA" id="ARBA00022692"/>
    </source>
</evidence>
<dbReference type="FunFam" id="1.20.1070.10:FF:000160">
    <property type="entry name" value="Related to Opsin-1"/>
    <property type="match status" value="1"/>
</dbReference>
<dbReference type="GO" id="GO:0005783">
    <property type="term" value="C:endoplasmic reticulum"/>
    <property type="evidence" value="ECO:0007669"/>
    <property type="project" value="TreeGrafter"/>
</dbReference>
<dbReference type="PRINTS" id="PR00251">
    <property type="entry name" value="BACTRLOPSIN"/>
</dbReference>
<feature type="transmembrane region" description="Helical" evidence="12">
    <location>
        <begin position="208"/>
        <end position="226"/>
    </location>
</feature>
<feature type="transmembrane region" description="Helical" evidence="12">
    <location>
        <begin position="62"/>
        <end position="81"/>
    </location>
</feature>
<feature type="transmembrane region" description="Helical" evidence="12">
    <location>
        <begin position="34"/>
        <end position="55"/>
    </location>
</feature>
<dbReference type="InterPro" id="IPR043476">
    <property type="entry name" value="Yro2-like_7TM"/>
</dbReference>
<keyword evidence="3" id="KW-0600">Photoreceptor protein</keyword>
<feature type="transmembrane region" description="Helical" evidence="12">
    <location>
        <begin position="118"/>
        <end position="136"/>
    </location>
</feature>
<keyword evidence="5 12" id="KW-0812">Transmembrane</keyword>
<dbReference type="PROSITE" id="PS00950">
    <property type="entry name" value="BACTERIAL_OPSIN_1"/>
    <property type="match status" value="1"/>
</dbReference>
<sequence>MSGTYSGILPITSGVFTSNQRVADVDLTTHGSDFLWAVFAIMFVSGLGLTAWTFTISSSKRAFHFMGIAILFTASTAYFSMAADLGATPIAVEFRANDQTLYGGTANPVTRSIWYVRYIDWVITTPLLLLTLLLATGLPLSSIFFTIFMDELMIVTGLVGALVASQYKWGYFTFGCVAMLYVFWTLVGPARSAARAVSTENHSAYVKGALTLSFLWLLYPIAWGLADGANVISTDSEMVFYGILDVLAKPGFIFLHLFSLKSIPYESFELSSGHFSTGSHFHTEKHHNGISEKSGNGVNGTSNGNGNSAVPHVAQTGPETTHAAGTNHLGSTTAAPSTGAPASHFDTPATTTTTA</sequence>
<feature type="compositionally biased region" description="Low complexity" evidence="11">
    <location>
        <begin position="294"/>
        <end position="308"/>
    </location>
</feature>
<name>G7E689_MIXOS</name>
<dbReference type="eggNOG" id="ENOG502QQVQ">
    <property type="taxonomic scope" value="Eukaryota"/>
</dbReference>
<dbReference type="EMBL" id="BABT02000150">
    <property type="protein sequence ID" value="GAA98349.1"/>
    <property type="molecule type" value="Genomic_DNA"/>
</dbReference>
<feature type="compositionally biased region" description="Low complexity" evidence="11">
    <location>
        <begin position="330"/>
        <end position="355"/>
    </location>
</feature>
<dbReference type="HOGENOM" id="CLU_054785_2_1_1"/>
<evidence type="ECO:0000256" key="8">
    <source>
        <dbReference type="ARBA" id="ARBA00022991"/>
    </source>
</evidence>
<evidence type="ECO:0000313" key="14">
    <source>
        <dbReference type="Proteomes" id="UP000009131"/>
    </source>
</evidence>
<dbReference type="InParanoid" id="G7E689"/>
<gene>
    <name evidence="13" type="primary">Mo05035</name>
    <name evidence="13" type="ORF">E5Q_05035</name>
</gene>
<dbReference type="OrthoDB" id="536545at2759"/>
<dbReference type="InterPro" id="IPR001425">
    <property type="entry name" value="Arc/bac/fun_rhodopsins"/>
</dbReference>
<dbReference type="OMA" id="GHWNIDP"/>
<dbReference type="SMART" id="SM01021">
    <property type="entry name" value="Bac_rhodopsin"/>
    <property type="match status" value="1"/>
</dbReference>
<dbReference type="FunCoup" id="G7E689">
    <property type="interactions" value="58"/>
</dbReference>
<dbReference type="Gene3D" id="1.20.1070.10">
    <property type="entry name" value="Rhodopsin 7-helix transmembrane proteins"/>
    <property type="match status" value="1"/>
</dbReference>
<dbReference type="SUPFAM" id="SSF81321">
    <property type="entry name" value="Family A G protein-coupled receptor-like"/>
    <property type="match status" value="1"/>
</dbReference>
<evidence type="ECO:0000256" key="10">
    <source>
        <dbReference type="ARBA" id="ARBA00023170"/>
    </source>
</evidence>
<evidence type="ECO:0000256" key="11">
    <source>
        <dbReference type="SAM" id="MobiDB-lite"/>
    </source>
</evidence>
<reference evidence="13 14" key="2">
    <citation type="journal article" date="2012" name="Open Biol.">
        <title>Characteristics of nucleosomes and linker DNA regions on the genome of the basidiomycete Mixia osmundae revealed by mono- and dinucleosome mapping.</title>
        <authorList>
            <person name="Nishida H."/>
            <person name="Kondo S."/>
            <person name="Matsumoto T."/>
            <person name="Suzuki Y."/>
            <person name="Yoshikawa H."/>
            <person name="Taylor T.D."/>
            <person name="Sugiyama J."/>
        </authorList>
    </citation>
    <scope>NUCLEOTIDE SEQUENCE [LARGE SCALE GENOMIC DNA]</scope>
    <source>
        <strain evidence="14">CBS 9802 / IAM 14324 / JCM 22182 / KY 12970</strain>
    </source>
</reference>
<keyword evidence="9 12" id="KW-0472">Membrane</keyword>